<dbReference type="AlphaFoldDB" id="A0A6C0AHX3"/>
<accession>A0A6C0AHX3</accession>
<sequence>MEVAGSGLNSIQVQALVRDMDYSMRRHKGLKITNPAEYRAKVAAENERLYHQFPTVFEMHIEGKLDNTFFDMLKLKRRVEMGELTEDAASRLIGQQLFDRYVAPVVGADVPPPAPVTSYADYYKETQNVGVRGSTGSTDL</sequence>
<dbReference type="EMBL" id="MN740642">
    <property type="protein sequence ID" value="QHS79369.1"/>
    <property type="molecule type" value="Genomic_DNA"/>
</dbReference>
<reference evidence="1" key="1">
    <citation type="journal article" date="2020" name="Nature">
        <title>Giant virus diversity and host interactions through global metagenomics.</title>
        <authorList>
            <person name="Schulz F."/>
            <person name="Roux S."/>
            <person name="Paez-Espino D."/>
            <person name="Jungbluth S."/>
            <person name="Walsh D.A."/>
            <person name="Denef V.J."/>
            <person name="McMahon K.D."/>
            <person name="Konstantinidis K.T."/>
            <person name="Eloe-Fadrosh E.A."/>
            <person name="Kyrpides N.C."/>
            <person name="Woyke T."/>
        </authorList>
    </citation>
    <scope>NUCLEOTIDE SEQUENCE</scope>
    <source>
        <strain evidence="1">GVMAG-S-1035237-23</strain>
    </source>
</reference>
<organism evidence="1">
    <name type="scientific">viral metagenome</name>
    <dbReference type="NCBI Taxonomy" id="1070528"/>
    <lineage>
        <taxon>unclassified sequences</taxon>
        <taxon>metagenomes</taxon>
        <taxon>organismal metagenomes</taxon>
    </lineage>
</organism>
<proteinExistence type="predicted"/>
<evidence type="ECO:0000313" key="1">
    <source>
        <dbReference type="EMBL" id="QHS79369.1"/>
    </source>
</evidence>
<protein>
    <submittedName>
        <fullName evidence="1">Uncharacterized protein</fullName>
    </submittedName>
</protein>
<name>A0A6C0AHX3_9ZZZZ</name>